<comment type="caution">
    <text evidence="2">The sequence shown here is derived from an EMBL/GenBank/DDBJ whole genome shotgun (WGS) entry which is preliminary data.</text>
</comment>
<dbReference type="AlphaFoldDB" id="A0A4Y2GGG2"/>
<name>A0A4Y2GGG2_ARAVE</name>
<dbReference type="Proteomes" id="UP000499080">
    <property type="component" value="Unassembled WGS sequence"/>
</dbReference>
<evidence type="ECO:0000313" key="2">
    <source>
        <dbReference type="EMBL" id="GBM51628.1"/>
    </source>
</evidence>
<gene>
    <name evidence="2" type="ORF">AVEN_43261_1</name>
</gene>
<sequence length="133" mass="15267">MDDQPKKHPRYETAHKLRKRHPPQGENLPTFPVAKTSRKKSKSQEIQKSPKFALILHKIMMSTQLFVLHWSRSITASSRHQLLSRAVKESYVTQEERLPPSKISTSWTGQAVTQQNLSEQVLSTKANAFTLFS</sequence>
<feature type="region of interest" description="Disordered" evidence="1">
    <location>
        <begin position="1"/>
        <end position="47"/>
    </location>
</feature>
<accession>A0A4Y2GGG2</accession>
<reference evidence="2 3" key="1">
    <citation type="journal article" date="2019" name="Sci. Rep.">
        <title>Orb-weaving spider Araneus ventricosus genome elucidates the spidroin gene catalogue.</title>
        <authorList>
            <person name="Kono N."/>
            <person name="Nakamura H."/>
            <person name="Ohtoshi R."/>
            <person name="Moran D.A.P."/>
            <person name="Shinohara A."/>
            <person name="Yoshida Y."/>
            <person name="Fujiwara M."/>
            <person name="Mori M."/>
            <person name="Tomita M."/>
            <person name="Arakawa K."/>
        </authorList>
    </citation>
    <scope>NUCLEOTIDE SEQUENCE [LARGE SCALE GENOMIC DNA]</scope>
</reference>
<keyword evidence="3" id="KW-1185">Reference proteome</keyword>
<feature type="compositionally biased region" description="Basic and acidic residues" evidence="1">
    <location>
        <begin position="1"/>
        <end position="15"/>
    </location>
</feature>
<organism evidence="2 3">
    <name type="scientific">Araneus ventricosus</name>
    <name type="common">Orbweaver spider</name>
    <name type="synonym">Epeira ventricosa</name>
    <dbReference type="NCBI Taxonomy" id="182803"/>
    <lineage>
        <taxon>Eukaryota</taxon>
        <taxon>Metazoa</taxon>
        <taxon>Ecdysozoa</taxon>
        <taxon>Arthropoda</taxon>
        <taxon>Chelicerata</taxon>
        <taxon>Arachnida</taxon>
        <taxon>Araneae</taxon>
        <taxon>Araneomorphae</taxon>
        <taxon>Entelegynae</taxon>
        <taxon>Araneoidea</taxon>
        <taxon>Araneidae</taxon>
        <taxon>Araneus</taxon>
    </lineage>
</organism>
<proteinExistence type="predicted"/>
<dbReference type="EMBL" id="BGPR01001345">
    <property type="protein sequence ID" value="GBM51628.1"/>
    <property type="molecule type" value="Genomic_DNA"/>
</dbReference>
<evidence type="ECO:0000256" key="1">
    <source>
        <dbReference type="SAM" id="MobiDB-lite"/>
    </source>
</evidence>
<protein>
    <submittedName>
        <fullName evidence="2">Uncharacterized protein</fullName>
    </submittedName>
</protein>
<evidence type="ECO:0000313" key="3">
    <source>
        <dbReference type="Proteomes" id="UP000499080"/>
    </source>
</evidence>